<organism evidence="11 12">
    <name type="scientific">Folsomia candida</name>
    <name type="common">Springtail</name>
    <dbReference type="NCBI Taxonomy" id="158441"/>
    <lineage>
        <taxon>Eukaryota</taxon>
        <taxon>Metazoa</taxon>
        <taxon>Ecdysozoa</taxon>
        <taxon>Arthropoda</taxon>
        <taxon>Hexapoda</taxon>
        <taxon>Collembola</taxon>
        <taxon>Entomobryomorpha</taxon>
        <taxon>Isotomoidea</taxon>
        <taxon>Isotomidae</taxon>
        <taxon>Proisotominae</taxon>
        <taxon>Folsomia</taxon>
    </lineage>
</organism>
<protein>
    <submittedName>
        <fullName evidence="11">Prolactin-releasing peptide receptor</fullName>
    </submittedName>
</protein>
<comment type="similarity">
    <text evidence="2">Belongs to the G-protein coupled receptor 1 family.</text>
</comment>
<keyword evidence="3 9" id="KW-0812">Transmembrane</keyword>
<dbReference type="PANTHER" id="PTHR24238:SF69">
    <property type="entry name" value="G-PROTEIN COUPLED RECEPTOR 165"/>
    <property type="match status" value="1"/>
</dbReference>
<evidence type="ECO:0000256" key="4">
    <source>
        <dbReference type="ARBA" id="ARBA00022989"/>
    </source>
</evidence>
<dbReference type="SUPFAM" id="SSF81321">
    <property type="entry name" value="Family A G protein-coupled receptor-like"/>
    <property type="match status" value="1"/>
</dbReference>
<dbReference type="GO" id="GO:0008188">
    <property type="term" value="F:neuropeptide receptor activity"/>
    <property type="evidence" value="ECO:0007669"/>
    <property type="project" value="TreeGrafter"/>
</dbReference>
<sequence>MANSNSTLEQLNSTTSNSTAVEGNINLTFLEYLVIIFCLICVAINIFIIFYTSHNSHSRHRVRRLNTLIANLSLVCVFTCVQGTFLLTDKDRSIEGDFLCPAVFFMRIFSVHLISSSILSISHERLRLLKITRRKLSLLKLLGLVWAIPFVCSLPSAFNNVYNAERKICQRDMLFNSRVATVIHEVSKCLLVHVFISMYMIFEMFKLRSKTKDLRRFKDHQTWKLYKRVQSMRFVYATSATFILFWLPFGIAMSYYRIVRKPLSEFKSNATRTYVLIFVAFIFILILPIVIFWTNERPKKRGELRVIKFMRRQQRKRDKKNISANPVVSDSSGFTTFACSNIVVAMECGTEIEVKITTKRPRSASMPNISIEFTGNAGIHREMDSSVKKGIILEW</sequence>
<comment type="caution">
    <text evidence="11">The sequence shown here is derived from an EMBL/GenBank/DDBJ whole genome shotgun (WGS) entry which is preliminary data.</text>
</comment>
<feature type="transmembrane region" description="Helical" evidence="9">
    <location>
        <begin position="65"/>
        <end position="86"/>
    </location>
</feature>
<dbReference type="InterPro" id="IPR017452">
    <property type="entry name" value="GPCR_Rhodpsn_7TM"/>
</dbReference>
<feature type="transmembrane region" description="Helical" evidence="9">
    <location>
        <begin position="182"/>
        <end position="202"/>
    </location>
</feature>
<dbReference type="Proteomes" id="UP000198287">
    <property type="component" value="Unassembled WGS sequence"/>
</dbReference>
<evidence type="ECO:0000256" key="6">
    <source>
        <dbReference type="ARBA" id="ARBA00023136"/>
    </source>
</evidence>
<evidence type="ECO:0000313" key="11">
    <source>
        <dbReference type="EMBL" id="OXA43167.1"/>
    </source>
</evidence>
<dbReference type="PANTHER" id="PTHR24238">
    <property type="entry name" value="G-PROTEIN COUPLED RECEPTOR"/>
    <property type="match status" value="1"/>
</dbReference>
<dbReference type="AlphaFoldDB" id="A0A226DEN1"/>
<evidence type="ECO:0000256" key="2">
    <source>
        <dbReference type="ARBA" id="ARBA00010663"/>
    </source>
</evidence>
<keyword evidence="8" id="KW-0807">Transducer</keyword>
<feature type="transmembrane region" description="Helical" evidence="9">
    <location>
        <begin position="234"/>
        <end position="255"/>
    </location>
</feature>
<keyword evidence="7 11" id="KW-0675">Receptor</keyword>
<dbReference type="PROSITE" id="PS50262">
    <property type="entry name" value="G_PROTEIN_RECEP_F1_2"/>
    <property type="match status" value="1"/>
</dbReference>
<feature type="transmembrane region" description="Helical" evidence="9">
    <location>
        <begin position="275"/>
        <end position="295"/>
    </location>
</feature>
<reference evidence="11 12" key="1">
    <citation type="submission" date="2015-12" db="EMBL/GenBank/DDBJ databases">
        <title>The genome of Folsomia candida.</title>
        <authorList>
            <person name="Faddeeva A."/>
            <person name="Derks M.F."/>
            <person name="Anvar Y."/>
            <person name="Smit S."/>
            <person name="Van Straalen N."/>
            <person name="Roelofs D."/>
        </authorList>
    </citation>
    <scope>NUCLEOTIDE SEQUENCE [LARGE SCALE GENOMIC DNA]</scope>
    <source>
        <strain evidence="11 12">VU population</strain>
        <tissue evidence="11">Whole body</tissue>
    </source>
</reference>
<evidence type="ECO:0000256" key="7">
    <source>
        <dbReference type="ARBA" id="ARBA00023170"/>
    </source>
</evidence>
<evidence type="ECO:0000256" key="8">
    <source>
        <dbReference type="ARBA" id="ARBA00023224"/>
    </source>
</evidence>
<dbReference type="EMBL" id="LNIX01000023">
    <property type="protein sequence ID" value="OXA43167.1"/>
    <property type="molecule type" value="Genomic_DNA"/>
</dbReference>
<name>A0A226DEN1_FOLCA</name>
<feature type="transmembrane region" description="Helical" evidence="9">
    <location>
        <begin position="98"/>
        <end position="121"/>
    </location>
</feature>
<proteinExistence type="inferred from homology"/>
<evidence type="ECO:0000256" key="5">
    <source>
        <dbReference type="ARBA" id="ARBA00023040"/>
    </source>
</evidence>
<feature type="domain" description="G-protein coupled receptors family 1 profile" evidence="10">
    <location>
        <begin position="44"/>
        <end position="291"/>
    </location>
</feature>
<dbReference type="CDD" id="cd00637">
    <property type="entry name" value="7tm_classA_rhodopsin-like"/>
    <property type="match status" value="1"/>
</dbReference>
<dbReference type="InterPro" id="IPR000276">
    <property type="entry name" value="GPCR_Rhodpsn"/>
</dbReference>
<accession>A0A226DEN1</accession>
<feature type="transmembrane region" description="Helical" evidence="9">
    <location>
        <begin position="32"/>
        <end position="53"/>
    </location>
</feature>
<keyword evidence="4 9" id="KW-1133">Transmembrane helix</keyword>
<keyword evidence="6 9" id="KW-0472">Membrane</keyword>
<evidence type="ECO:0000259" key="10">
    <source>
        <dbReference type="PROSITE" id="PS50262"/>
    </source>
</evidence>
<dbReference type="Gene3D" id="1.20.1070.10">
    <property type="entry name" value="Rhodopsin 7-helix transmembrane proteins"/>
    <property type="match status" value="1"/>
</dbReference>
<evidence type="ECO:0000256" key="9">
    <source>
        <dbReference type="SAM" id="Phobius"/>
    </source>
</evidence>
<keyword evidence="12" id="KW-1185">Reference proteome</keyword>
<evidence type="ECO:0000313" key="12">
    <source>
        <dbReference type="Proteomes" id="UP000198287"/>
    </source>
</evidence>
<keyword evidence="5" id="KW-0297">G-protein coupled receptor</keyword>
<comment type="subcellular location">
    <subcellularLocation>
        <location evidence="1">Membrane</location>
        <topology evidence="1">Multi-pass membrane protein</topology>
    </subcellularLocation>
</comment>
<gene>
    <name evidence="11" type="ORF">Fcan01_22134</name>
</gene>
<evidence type="ECO:0000256" key="3">
    <source>
        <dbReference type="ARBA" id="ARBA00022692"/>
    </source>
</evidence>
<dbReference type="GO" id="GO:0005886">
    <property type="term" value="C:plasma membrane"/>
    <property type="evidence" value="ECO:0007669"/>
    <property type="project" value="TreeGrafter"/>
</dbReference>
<feature type="transmembrane region" description="Helical" evidence="9">
    <location>
        <begin position="141"/>
        <end position="162"/>
    </location>
</feature>
<dbReference type="Pfam" id="PF00001">
    <property type="entry name" value="7tm_1"/>
    <property type="match status" value="1"/>
</dbReference>
<evidence type="ECO:0000256" key="1">
    <source>
        <dbReference type="ARBA" id="ARBA00004141"/>
    </source>
</evidence>